<comment type="caution">
    <text evidence="1">The sequence shown here is derived from an EMBL/GenBank/DDBJ whole genome shotgun (WGS) entry which is preliminary data.</text>
</comment>
<organism evidence="1 2">
    <name type="scientific">Halorubrum ejinorense</name>
    <dbReference type="NCBI Taxonomy" id="425309"/>
    <lineage>
        <taxon>Archaea</taxon>
        <taxon>Methanobacteriati</taxon>
        <taxon>Methanobacteriota</taxon>
        <taxon>Stenosarchaea group</taxon>
        <taxon>Halobacteria</taxon>
        <taxon>Halobacteriales</taxon>
        <taxon>Haloferacaceae</taxon>
        <taxon>Halorubrum</taxon>
    </lineage>
</organism>
<evidence type="ECO:0000313" key="1">
    <source>
        <dbReference type="EMBL" id="GAA0541769.1"/>
    </source>
</evidence>
<evidence type="ECO:0000313" key="2">
    <source>
        <dbReference type="Proteomes" id="UP001501425"/>
    </source>
</evidence>
<dbReference type="EMBL" id="BAAADQ010000007">
    <property type="protein sequence ID" value="GAA0541769.1"/>
    <property type="molecule type" value="Genomic_DNA"/>
</dbReference>
<gene>
    <name evidence="1" type="ORF">GCM10008994_16030</name>
</gene>
<sequence>MYKYSSDVRWEFDRAVPARRPDGVARDTLSTDLFIDRSESRAMPSRRRFLTTVGASALGVTGGCLDAPMSGKDGVPGPEYPAGTLWVYNTARSDLSVTVETVDRSPAASFERVVESGQTAIRREFAPAPAGTTVTLRASVESFADGWLSFSFTPGGGGPESDAPPQYARLHIPGADGEVGWQAREAVE</sequence>
<protein>
    <recommendedName>
        <fullName evidence="3">Tat (Twin-arginine translocation) pathway signal sequence</fullName>
    </recommendedName>
</protein>
<dbReference type="AlphaFoldDB" id="A0AAV3SST2"/>
<accession>A0AAV3SST2</accession>
<evidence type="ECO:0008006" key="3">
    <source>
        <dbReference type="Google" id="ProtNLM"/>
    </source>
</evidence>
<name>A0AAV3SST2_9EURY</name>
<proteinExistence type="predicted"/>
<reference evidence="1" key="1">
    <citation type="journal article" date="2014" name="Int. J. Syst. Evol. Microbiol.">
        <title>Complete genome sequence of Corynebacterium casei LMG S-19264T (=DSM 44701T), isolated from a smear-ripened cheese.</title>
        <authorList>
            <consortium name="US DOE Joint Genome Institute (JGI-PGF)"/>
            <person name="Walter F."/>
            <person name="Albersmeier A."/>
            <person name="Kalinowski J."/>
            <person name="Ruckert C."/>
        </authorList>
    </citation>
    <scope>NUCLEOTIDE SEQUENCE</scope>
    <source>
        <strain evidence="1">JCM 14265</strain>
    </source>
</reference>
<reference evidence="1" key="2">
    <citation type="submission" date="2023-12" db="EMBL/GenBank/DDBJ databases">
        <authorList>
            <person name="Sun Q."/>
            <person name="Inoue M."/>
        </authorList>
    </citation>
    <scope>NUCLEOTIDE SEQUENCE</scope>
    <source>
        <strain evidence="1">JCM 14265</strain>
    </source>
</reference>
<dbReference type="Proteomes" id="UP001501425">
    <property type="component" value="Unassembled WGS sequence"/>
</dbReference>